<dbReference type="Pfam" id="PF01547">
    <property type="entry name" value="SBP_bac_1"/>
    <property type="match status" value="1"/>
</dbReference>
<dbReference type="InterPro" id="IPR006059">
    <property type="entry name" value="SBP"/>
</dbReference>
<sequence>MRRSVLVAVMAIVSTVAAGCSSDPTDPAPTTSAASASPSGKPTDISFLVYGAPAEVKAYRSMVKQYDVDHPGVKVHLVEVSSADAALRRLRKGEVPDVFLMSRRDLGEIVDAGINQPIDELLDSRGVDFTDLYKRDSIRAFSHSDRLECMPYGISPMVMYYNTNLVDFSEMAEAGLDVPKNHATWTFDQFAEAARFGARRGAKGVYVDPSLSGLAPFVYSGGGSLFDDDRDPKRLDLASDGSLEALTTSLELLRKGAITPTPRELRSTSALDLFKAGKLAMMAGFRTLTPELRRTPGLSFDVMPMPALPDDRTLGDASGLCISAKAVNTSAAADFVVHAIGKDAVSDVAAAGYMVPANTEVAESDAFLQQDRMPAHAYVFNRSVKDIVTLPLIESWPALERAVHGDVYQLFYSRVIDIEALTKKIDEESKAVLSPPKASVTPSPSASASGKN</sequence>
<proteinExistence type="predicted"/>
<evidence type="ECO:0000256" key="2">
    <source>
        <dbReference type="SAM" id="SignalP"/>
    </source>
</evidence>
<dbReference type="InterPro" id="IPR050490">
    <property type="entry name" value="Bact_solute-bd_prot1"/>
</dbReference>
<evidence type="ECO:0000313" key="4">
    <source>
        <dbReference type="Proteomes" id="UP000655410"/>
    </source>
</evidence>
<name>A0ABQ2NC32_9ACTN</name>
<evidence type="ECO:0000256" key="1">
    <source>
        <dbReference type="SAM" id="MobiDB-lite"/>
    </source>
</evidence>
<feature type="compositionally biased region" description="Low complexity" evidence="1">
    <location>
        <begin position="434"/>
        <end position="452"/>
    </location>
</feature>
<evidence type="ECO:0000313" key="3">
    <source>
        <dbReference type="EMBL" id="GGO89941.1"/>
    </source>
</evidence>
<reference evidence="4" key="1">
    <citation type="journal article" date="2019" name="Int. J. Syst. Evol. Microbiol.">
        <title>The Global Catalogue of Microorganisms (GCM) 10K type strain sequencing project: providing services to taxonomists for standard genome sequencing and annotation.</title>
        <authorList>
            <consortium name="The Broad Institute Genomics Platform"/>
            <consortium name="The Broad Institute Genome Sequencing Center for Infectious Disease"/>
            <person name="Wu L."/>
            <person name="Ma J."/>
        </authorList>
    </citation>
    <scope>NUCLEOTIDE SEQUENCE [LARGE SCALE GENOMIC DNA]</scope>
    <source>
        <strain evidence="4">CGMCC 4.7371</strain>
    </source>
</reference>
<dbReference type="PROSITE" id="PS51257">
    <property type="entry name" value="PROKAR_LIPOPROTEIN"/>
    <property type="match status" value="1"/>
</dbReference>
<dbReference type="PANTHER" id="PTHR43649">
    <property type="entry name" value="ARABINOSE-BINDING PROTEIN-RELATED"/>
    <property type="match status" value="1"/>
</dbReference>
<dbReference type="Proteomes" id="UP000655410">
    <property type="component" value="Unassembled WGS sequence"/>
</dbReference>
<feature type="region of interest" description="Disordered" evidence="1">
    <location>
        <begin position="19"/>
        <end position="40"/>
    </location>
</feature>
<dbReference type="EMBL" id="BMNI01000004">
    <property type="protein sequence ID" value="GGO89941.1"/>
    <property type="molecule type" value="Genomic_DNA"/>
</dbReference>
<feature type="region of interest" description="Disordered" evidence="1">
    <location>
        <begin position="431"/>
        <end position="452"/>
    </location>
</feature>
<feature type="compositionally biased region" description="Low complexity" evidence="1">
    <location>
        <begin position="21"/>
        <end position="39"/>
    </location>
</feature>
<dbReference type="PANTHER" id="PTHR43649:SF12">
    <property type="entry name" value="DIACETYLCHITOBIOSE BINDING PROTEIN DASA"/>
    <property type="match status" value="1"/>
</dbReference>
<organism evidence="3 4">
    <name type="scientific">Nocardioides phosphati</name>
    <dbReference type="NCBI Taxonomy" id="1867775"/>
    <lineage>
        <taxon>Bacteria</taxon>
        <taxon>Bacillati</taxon>
        <taxon>Actinomycetota</taxon>
        <taxon>Actinomycetes</taxon>
        <taxon>Propionibacteriales</taxon>
        <taxon>Nocardioidaceae</taxon>
        <taxon>Nocardioides</taxon>
    </lineage>
</organism>
<accession>A0ABQ2NC32</accession>
<dbReference type="SUPFAM" id="SSF53850">
    <property type="entry name" value="Periplasmic binding protein-like II"/>
    <property type="match status" value="1"/>
</dbReference>
<dbReference type="RefSeq" id="WP_188783926.1">
    <property type="nucleotide sequence ID" value="NZ_BMNI01000004.1"/>
</dbReference>
<feature type="chain" id="PRO_5046181639" evidence="2">
    <location>
        <begin position="19"/>
        <end position="452"/>
    </location>
</feature>
<dbReference type="Gene3D" id="3.40.190.10">
    <property type="entry name" value="Periplasmic binding protein-like II"/>
    <property type="match status" value="1"/>
</dbReference>
<keyword evidence="2" id="KW-0732">Signal</keyword>
<keyword evidence="4" id="KW-1185">Reference proteome</keyword>
<comment type="caution">
    <text evidence="3">The sequence shown here is derived from an EMBL/GenBank/DDBJ whole genome shotgun (WGS) entry which is preliminary data.</text>
</comment>
<gene>
    <name evidence="3" type="ORF">GCM10011584_20600</name>
</gene>
<feature type="signal peptide" evidence="2">
    <location>
        <begin position="1"/>
        <end position="18"/>
    </location>
</feature>
<protein>
    <submittedName>
        <fullName evidence="3">ABC transporter substrate-binding protein</fullName>
    </submittedName>
</protein>